<comment type="caution">
    <text evidence="3">The sequence shown here is derived from an EMBL/GenBank/DDBJ whole genome shotgun (WGS) entry which is preliminary data.</text>
</comment>
<protein>
    <submittedName>
        <fullName evidence="3">Lysine methyltransferase METTL21B</fullName>
    </submittedName>
</protein>
<dbReference type="Proteomes" id="UP000239649">
    <property type="component" value="Unassembled WGS sequence"/>
</dbReference>
<dbReference type="AlphaFoldDB" id="A0A2P6V1L6"/>
<name>A0A2P6V1L6_9CHLO</name>
<dbReference type="Pfam" id="PF00583">
    <property type="entry name" value="Acetyltransf_1"/>
    <property type="match status" value="1"/>
</dbReference>
<dbReference type="SUPFAM" id="SSF55729">
    <property type="entry name" value="Acyl-CoA N-acyltransferases (Nat)"/>
    <property type="match status" value="1"/>
</dbReference>
<dbReference type="GO" id="GO:0008168">
    <property type="term" value="F:methyltransferase activity"/>
    <property type="evidence" value="ECO:0007669"/>
    <property type="project" value="UniProtKB-KW"/>
</dbReference>
<evidence type="ECO:0000259" key="2">
    <source>
        <dbReference type="PROSITE" id="PS51186"/>
    </source>
</evidence>
<dbReference type="InterPro" id="IPR019410">
    <property type="entry name" value="Methyltransf_16"/>
</dbReference>
<dbReference type="PROSITE" id="PS51186">
    <property type="entry name" value="GNAT"/>
    <property type="match status" value="1"/>
</dbReference>
<keyword evidence="4" id="KW-1185">Reference proteome</keyword>
<dbReference type="GO" id="GO:0016747">
    <property type="term" value="F:acyltransferase activity, transferring groups other than amino-acyl groups"/>
    <property type="evidence" value="ECO:0007669"/>
    <property type="project" value="InterPro"/>
</dbReference>
<evidence type="ECO:0000256" key="1">
    <source>
        <dbReference type="SAM" id="MobiDB-lite"/>
    </source>
</evidence>
<evidence type="ECO:0000313" key="4">
    <source>
        <dbReference type="Proteomes" id="UP000239649"/>
    </source>
</evidence>
<evidence type="ECO:0000313" key="3">
    <source>
        <dbReference type="EMBL" id="PSC67978.1"/>
    </source>
</evidence>
<dbReference type="InterPro" id="IPR029063">
    <property type="entry name" value="SAM-dependent_MTases_sf"/>
</dbReference>
<keyword evidence="3" id="KW-0808">Transferase</keyword>
<gene>
    <name evidence="3" type="ORF">C2E20_8371</name>
</gene>
<dbReference type="PANTHER" id="PTHR14614">
    <property type="entry name" value="HEPATOCELLULAR CARCINOMA-ASSOCIATED ANTIGEN"/>
    <property type="match status" value="1"/>
</dbReference>
<feature type="domain" description="N-acetyltransferase" evidence="2">
    <location>
        <begin position="53"/>
        <end position="229"/>
    </location>
</feature>
<accession>A0A2P6V1L6</accession>
<dbReference type="STRING" id="554055.A0A2P6V1L6"/>
<dbReference type="Pfam" id="PF10294">
    <property type="entry name" value="Methyltransf_16"/>
    <property type="match status" value="1"/>
</dbReference>
<sequence>MASVASPPVSTPPLVRPGRCWRTLCSAARPQAAQCSAAAWELREHRGYVPDAVQVSKLLAQAFVGGAAEEDDGAALSGASLLKYQLKLLAALQWTATTLGSSLITVTATDAESGELAGVANVSPGLTGVMADAAEQIKLEPGQAAATISNMAVSARCRRRGLGRALLAACEAAAAQRLTPPASLLALAVYRSNEPAVALYESSGFELDPSWVDPRWAESAERGRQRRFEFGGPQPTAVTLLCREPPEAQAGKTLTWQLAGPAAPPAGKPNEQSVGSGGARGSGSCAAAAPAPATHPDLIGLDIWPASIALGRYLSAHRQLVAGQAVLEVGAGVGLVGLLCAQLGAGSVLLTDNEPAVLSLLEGNAALNGQQARCAVLRLDWRRPEAALAAEQRATWRLVVAVDVLYTSAVAEPLLDTLLLALHPEGVALVGHQVRRAIVLDPATRLPRLEEADEPLERFQAAAAAAGLEVRVLGSRETCNVDCDPMVLLALGRSAAAVAALPAAQG</sequence>
<dbReference type="InterPro" id="IPR000182">
    <property type="entry name" value="GNAT_dom"/>
</dbReference>
<proteinExistence type="predicted"/>
<dbReference type="InterPro" id="IPR016181">
    <property type="entry name" value="Acyl_CoA_acyltransferase"/>
</dbReference>
<dbReference type="EMBL" id="LHPF02000044">
    <property type="protein sequence ID" value="PSC67978.1"/>
    <property type="molecule type" value="Genomic_DNA"/>
</dbReference>
<keyword evidence="3" id="KW-0489">Methyltransferase</keyword>
<dbReference type="SUPFAM" id="SSF53335">
    <property type="entry name" value="S-adenosyl-L-methionine-dependent methyltransferases"/>
    <property type="match status" value="1"/>
</dbReference>
<dbReference type="PANTHER" id="PTHR14614:SF132">
    <property type="entry name" value="PROTEIN-LYSINE METHYLTRANSFERASE C42C1.13"/>
    <property type="match status" value="1"/>
</dbReference>
<dbReference type="Gene3D" id="3.40.630.30">
    <property type="match status" value="1"/>
</dbReference>
<feature type="region of interest" description="Disordered" evidence="1">
    <location>
        <begin position="259"/>
        <end position="288"/>
    </location>
</feature>
<dbReference type="OrthoDB" id="413520at2759"/>
<dbReference type="GO" id="GO:0032259">
    <property type="term" value="P:methylation"/>
    <property type="evidence" value="ECO:0007669"/>
    <property type="project" value="UniProtKB-KW"/>
</dbReference>
<dbReference type="Gene3D" id="3.40.50.150">
    <property type="entry name" value="Vaccinia Virus protein VP39"/>
    <property type="match status" value="1"/>
</dbReference>
<dbReference type="CDD" id="cd02440">
    <property type="entry name" value="AdoMet_MTases"/>
    <property type="match status" value="1"/>
</dbReference>
<organism evidence="3 4">
    <name type="scientific">Micractinium conductrix</name>
    <dbReference type="NCBI Taxonomy" id="554055"/>
    <lineage>
        <taxon>Eukaryota</taxon>
        <taxon>Viridiplantae</taxon>
        <taxon>Chlorophyta</taxon>
        <taxon>core chlorophytes</taxon>
        <taxon>Trebouxiophyceae</taxon>
        <taxon>Chlorellales</taxon>
        <taxon>Chlorellaceae</taxon>
        <taxon>Chlorella clade</taxon>
        <taxon>Micractinium</taxon>
    </lineage>
</organism>
<reference evidence="3 4" key="1">
    <citation type="journal article" date="2018" name="Plant J.">
        <title>Genome sequences of Chlorella sorokiniana UTEX 1602 and Micractinium conductrix SAG 241.80: implications to maltose excretion by a green alga.</title>
        <authorList>
            <person name="Arriola M.B."/>
            <person name="Velmurugan N."/>
            <person name="Zhang Y."/>
            <person name="Plunkett M.H."/>
            <person name="Hondzo H."/>
            <person name="Barney B.M."/>
        </authorList>
    </citation>
    <scope>NUCLEOTIDE SEQUENCE [LARGE SCALE GENOMIC DNA]</scope>
    <source>
        <strain evidence="3 4">SAG 241.80</strain>
    </source>
</reference>